<dbReference type="InterPro" id="IPR000835">
    <property type="entry name" value="HTH_MarR-typ"/>
</dbReference>
<proteinExistence type="predicted"/>
<evidence type="ECO:0000313" key="3">
    <source>
        <dbReference type="Proteomes" id="UP001501842"/>
    </source>
</evidence>
<protein>
    <submittedName>
        <fullName evidence="2">MarR family transcriptional regulator</fullName>
    </submittedName>
</protein>
<dbReference type="PROSITE" id="PS50995">
    <property type="entry name" value="HTH_MARR_2"/>
    <property type="match status" value="1"/>
</dbReference>
<dbReference type="EMBL" id="BAAATZ010000003">
    <property type="protein sequence ID" value="GAA2721233.1"/>
    <property type="molecule type" value="Genomic_DNA"/>
</dbReference>
<gene>
    <name evidence="2" type="ORF">GCM10010439_11020</name>
</gene>
<accession>A0ABN3U274</accession>
<reference evidence="2 3" key="1">
    <citation type="journal article" date="2019" name="Int. J. Syst. Evol. Microbiol.">
        <title>The Global Catalogue of Microorganisms (GCM) 10K type strain sequencing project: providing services to taxonomists for standard genome sequencing and annotation.</title>
        <authorList>
            <consortium name="The Broad Institute Genomics Platform"/>
            <consortium name="The Broad Institute Genome Sequencing Center for Infectious Disease"/>
            <person name="Wu L."/>
            <person name="Ma J."/>
        </authorList>
    </citation>
    <scope>NUCLEOTIDE SEQUENCE [LARGE SCALE GENOMIC DNA]</scope>
    <source>
        <strain evidence="2 3">JCM 8201</strain>
    </source>
</reference>
<name>A0ABN3U274_9ACTN</name>
<dbReference type="InterPro" id="IPR036388">
    <property type="entry name" value="WH-like_DNA-bd_sf"/>
</dbReference>
<evidence type="ECO:0000313" key="2">
    <source>
        <dbReference type="EMBL" id="GAA2721233.1"/>
    </source>
</evidence>
<evidence type="ECO:0000259" key="1">
    <source>
        <dbReference type="PROSITE" id="PS50995"/>
    </source>
</evidence>
<dbReference type="SUPFAM" id="SSF46785">
    <property type="entry name" value="Winged helix' DNA-binding domain"/>
    <property type="match status" value="1"/>
</dbReference>
<sequence length="175" mass="19073">MMETSTDDPVLARIGSSLFRLRRAWARPDLVKKLREQAPGPRPLQLSNLMVVSAVGRLGAHGEVTVGAVAERLEVDPSTASRLVGHAIDAGLVSRRPSTADARRADLQLTGAGRRVLESADRHRNAYVAKVMESWPETDRREFARLLAAFTEGVCNDPMDPDDVSEIFSDAESAP</sequence>
<comment type="caution">
    <text evidence="2">The sequence shown here is derived from an EMBL/GenBank/DDBJ whole genome shotgun (WGS) entry which is preliminary data.</text>
</comment>
<dbReference type="Pfam" id="PF12802">
    <property type="entry name" value="MarR_2"/>
    <property type="match status" value="1"/>
</dbReference>
<dbReference type="SMART" id="SM00347">
    <property type="entry name" value="HTH_MARR"/>
    <property type="match status" value="1"/>
</dbReference>
<keyword evidence="3" id="KW-1185">Reference proteome</keyword>
<dbReference type="InterPro" id="IPR052526">
    <property type="entry name" value="HTH-type_Bedaq_tolerance"/>
</dbReference>
<dbReference type="Proteomes" id="UP001501842">
    <property type="component" value="Unassembled WGS sequence"/>
</dbReference>
<dbReference type="Gene3D" id="1.10.10.10">
    <property type="entry name" value="Winged helix-like DNA-binding domain superfamily/Winged helix DNA-binding domain"/>
    <property type="match status" value="1"/>
</dbReference>
<organism evidence="2 3">
    <name type="scientific">Actinocorallia aurantiaca</name>
    <dbReference type="NCBI Taxonomy" id="46204"/>
    <lineage>
        <taxon>Bacteria</taxon>
        <taxon>Bacillati</taxon>
        <taxon>Actinomycetota</taxon>
        <taxon>Actinomycetes</taxon>
        <taxon>Streptosporangiales</taxon>
        <taxon>Thermomonosporaceae</taxon>
        <taxon>Actinocorallia</taxon>
    </lineage>
</organism>
<dbReference type="PANTHER" id="PTHR39515:SF2">
    <property type="entry name" value="HTH-TYPE TRANSCRIPTIONAL REGULATOR RV0880"/>
    <property type="match status" value="1"/>
</dbReference>
<dbReference type="PANTHER" id="PTHR39515">
    <property type="entry name" value="CONSERVED PROTEIN"/>
    <property type="match status" value="1"/>
</dbReference>
<dbReference type="InterPro" id="IPR036390">
    <property type="entry name" value="WH_DNA-bd_sf"/>
</dbReference>
<dbReference type="RefSeq" id="WP_344449039.1">
    <property type="nucleotide sequence ID" value="NZ_BAAATZ010000003.1"/>
</dbReference>
<feature type="domain" description="HTH marR-type" evidence="1">
    <location>
        <begin position="11"/>
        <end position="152"/>
    </location>
</feature>